<dbReference type="EMBL" id="NKXS01009375">
    <property type="protein sequence ID" value="PIM97622.1"/>
    <property type="molecule type" value="Genomic_DNA"/>
</dbReference>
<dbReference type="Proteomes" id="UP000231279">
    <property type="component" value="Unassembled WGS sequence"/>
</dbReference>
<feature type="region of interest" description="Disordered" evidence="5">
    <location>
        <begin position="10"/>
        <end position="36"/>
    </location>
</feature>
<dbReference type="InterPro" id="IPR000719">
    <property type="entry name" value="Prot_kinase_dom"/>
</dbReference>
<evidence type="ECO:0000256" key="1">
    <source>
        <dbReference type="ARBA" id="ARBA00004193"/>
    </source>
</evidence>
<comment type="subcellular location">
    <subcellularLocation>
        <location evidence="1">Cell membrane</location>
        <topology evidence="1">Lipid-anchor</topology>
    </subcellularLocation>
</comment>
<dbReference type="AlphaFoldDB" id="A0A2G9FX36"/>
<dbReference type="OrthoDB" id="909997at2759"/>
<keyword evidence="3" id="KW-0472">Membrane</keyword>
<gene>
    <name evidence="7" type="ORF">CDL12_29907</name>
</gene>
<proteinExistence type="predicted"/>
<dbReference type="Gene3D" id="1.10.510.10">
    <property type="entry name" value="Transferase(Phosphotransferase) domain 1"/>
    <property type="match status" value="1"/>
</dbReference>
<evidence type="ECO:0000256" key="4">
    <source>
        <dbReference type="ARBA" id="ARBA00023288"/>
    </source>
</evidence>
<feature type="compositionally biased region" description="Polar residues" evidence="5">
    <location>
        <begin position="14"/>
        <end position="34"/>
    </location>
</feature>
<dbReference type="GO" id="GO:0004674">
    <property type="term" value="F:protein serine/threonine kinase activity"/>
    <property type="evidence" value="ECO:0007669"/>
    <property type="project" value="UniProtKB-KW"/>
</dbReference>
<keyword evidence="8" id="KW-1185">Reference proteome</keyword>
<dbReference type="GO" id="GO:0005524">
    <property type="term" value="F:ATP binding"/>
    <property type="evidence" value="ECO:0007669"/>
    <property type="project" value="InterPro"/>
</dbReference>
<feature type="region of interest" description="Disordered" evidence="5">
    <location>
        <begin position="370"/>
        <end position="400"/>
    </location>
</feature>
<feature type="domain" description="Protein kinase" evidence="6">
    <location>
        <begin position="99"/>
        <end position="364"/>
    </location>
</feature>
<dbReference type="PANTHER" id="PTHR47985:SF81">
    <property type="entry name" value="SERINE_THREONINE-PROTEIN KINASE CDL1-LIKE"/>
    <property type="match status" value="1"/>
</dbReference>
<dbReference type="GO" id="GO:0005886">
    <property type="term" value="C:plasma membrane"/>
    <property type="evidence" value="ECO:0007669"/>
    <property type="project" value="UniProtKB-SubCell"/>
</dbReference>
<comment type="caution">
    <text evidence="7">The sequence shown here is derived from an EMBL/GenBank/DDBJ whole genome shotgun (WGS) entry which is preliminary data.</text>
</comment>
<dbReference type="STRING" id="429701.A0A2G9FX36"/>
<evidence type="ECO:0000256" key="2">
    <source>
        <dbReference type="ARBA" id="ARBA00022527"/>
    </source>
</evidence>
<dbReference type="SUPFAM" id="SSF56112">
    <property type="entry name" value="Protein kinase-like (PK-like)"/>
    <property type="match status" value="1"/>
</dbReference>
<dbReference type="PANTHER" id="PTHR47985">
    <property type="entry name" value="OS07G0668900 PROTEIN"/>
    <property type="match status" value="1"/>
</dbReference>
<dbReference type="EC" id="2.7.11.1" evidence="7"/>
<dbReference type="Gene3D" id="3.30.200.20">
    <property type="entry name" value="Phosphorylase Kinase, domain 1"/>
    <property type="match status" value="1"/>
</dbReference>
<dbReference type="SMART" id="SM00220">
    <property type="entry name" value="S_TKc"/>
    <property type="match status" value="1"/>
</dbReference>
<accession>A0A2G9FX36</accession>
<evidence type="ECO:0000256" key="5">
    <source>
        <dbReference type="SAM" id="MobiDB-lite"/>
    </source>
</evidence>
<evidence type="ECO:0000256" key="3">
    <source>
        <dbReference type="ARBA" id="ARBA00023136"/>
    </source>
</evidence>
<evidence type="ECO:0000313" key="7">
    <source>
        <dbReference type="EMBL" id="PIM97622.1"/>
    </source>
</evidence>
<keyword evidence="7" id="KW-0808">Transferase</keyword>
<evidence type="ECO:0000313" key="8">
    <source>
        <dbReference type="Proteomes" id="UP000231279"/>
    </source>
</evidence>
<sequence length="434" mass="48405">MPPFNCLRFGSGNRGQSTAVPSFNQEQNDNNATHEQNDNDAAQELPQQEQNNNNVAPRSPPNQQHRNLYVTRGELAFGISRHDLLIFSYRQLCDATNNFSYGSFIGRGSLGCVFKGRLQRNGQFVAVKHLNLSGVESMTVEISMLSRLRHPNIINLIGYCIEAYNHLIVYEFMPLRSLEHYLHDINPERGPLDWNTRMEIAASVAKGMDYLHNIPVVFSDLKSSNVLLGEGFHPKLSDFQMAKFGAENDLSNSSYIFGNPGYWAPEYTGTGRLTLKTDVYSFGILLLEIVTGERALQGGGYFLVDWLRPRLRGGNVVSIADPNLDGQFSKFMLRKAVQVALMCIRSDPDSRPTMKEVLIAMNNLKSMKYDRNEGTSEAGGRLPEGPGDTSSSGANPLETGMSPQLVELLSRDGWRGVAEAMMWATVKLQRSRSI</sequence>
<keyword evidence="7" id="KW-0418">Kinase</keyword>
<dbReference type="InterPro" id="IPR011009">
    <property type="entry name" value="Kinase-like_dom_sf"/>
</dbReference>
<dbReference type="Pfam" id="PF00069">
    <property type="entry name" value="Pkinase"/>
    <property type="match status" value="1"/>
</dbReference>
<organism evidence="7 8">
    <name type="scientific">Handroanthus impetiginosus</name>
    <dbReference type="NCBI Taxonomy" id="429701"/>
    <lineage>
        <taxon>Eukaryota</taxon>
        <taxon>Viridiplantae</taxon>
        <taxon>Streptophyta</taxon>
        <taxon>Embryophyta</taxon>
        <taxon>Tracheophyta</taxon>
        <taxon>Spermatophyta</taxon>
        <taxon>Magnoliopsida</taxon>
        <taxon>eudicotyledons</taxon>
        <taxon>Gunneridae</taxon>
        <taxon>Pentapetalae</taxon>
        <taxon>asterids</taxon>
        <taxon>lamiids</taxon>
        <taxon>Lamiales</taxon>
        <taxon>Bignoniaceae</taxon>
        <taxon>Crescentiina</taxon>
        <taxon>Tabebuia alliance</taxon>
        <taxon>Handroanthus</taxon>
    </lineage>
</organism>
<keyword evidence="4" id="KW-0449">Lipoprotein</keyword>
<reference evidence="8" key="1">
    <citation type="journal article" date="2018" name="Gigascience">
        <title>Genome assembly of the Pink Ipe (Handroanthus impetiginosus, Bignoniaceae), a highly valued, ecologically keystone Neotropical timber forest tree.</title>
        <authorList>
            <person name="Silva-Junior O.B."/>
            <person name="Grattapaglia D."/>
            <person name="Novaes E."/>
            <person name="Collevatti R.G."/>
        </authorList>
    </citation>
    <scope>NUCLEOTIDE SEQUENCE [LARGE SCALE GENOMIC DNA]</scope>
    <source>
        <strain evidence="8">cv. UFG-1</strain>
    </source>
</reference>
<keyword evidence="2 7" id="KW-0723">Serine/threonine-protein kinase</keyword>
<protein>
    <submittedName>
        <fullName evidence="7">Serine/threonine protein kinase</fullName>
        <ecNumber evidence="7">2.7.11.1</ecNumber>
    </submittedName>
</protein>
<name>A0A2G9FX36_9LAMI</name>
<evidence type="ECO:0000259" key="6">
    <source>
        <dbReference type="PROSITE" id="PS50011"/>
    </source>
</evidence>
<dbReference type="PROSITE" id="PS50011">
    <property type="entry name" value="PROTEIN_KINASE_DOM"/>
    <property type="match status" value="1"/>
</dbReference>